<name>A0AAW5PD28_9BACT</name>
<sequence>MTDSTPTQSGADLDALQEVVDDSKYALSVLEDVQGLLFRLSEELEEKGEGTLAGDVRVSQHALETVRERLERASGTAQELNEG</sequence>
<organism evidence="1 2">
    <name type="scientific">Salinibacter ruber</name>
    <dbReference type="NCBI Taxonomy" id="146919"/>
    <lineage>
        <taxon>Bacteria</taxon>
        <taxon>Pseudomonadati</taxon>
        <taxon>Rhodothermota</taxon>
        <taxon>Rhodothermia</taxon>
        <taxon>Rhodothermales</taxon>
        <taxon>Salinibacteraceae</taxon>
        <taxon>Salinibacter</taxon>
    </lineage>
</organism>
<reference evidence="1" key="1">
    <citation type="submission" date="2022-08" db="EMBL/GenBank/DDBJ databases">
        <title>Genomic Encyclopedia of Type Strains, Phase V (KMG-V): Genome sequencing to study the core and pangenomes of soil and plant-associated prokaryotes.</title>
        <authorList>
            <person name="Whitman W."/>
        </authorList>
    </citation>
    <scope>NUCLEOTIDE SEQUENCE</scope>
    <source>
        <strain evidence="1">SP3002</strain>
    </source>
</reference>
<evidence type="ECO:0000313" key="2">
    <source>
        <dbReference type="Proteomes" id="UP001155110"/>
    </source>
</evidence>
<dbReference type="RefSeq" id="WP_259258619.1">
    <property type="nucleotide sequence ID" value="NZ_JANTZM010000033.1"/>
</dbReference>
<comment type="caution">
    <text evidence="1">The sequence shown here is derived from an EMBL/GenBank/DDBJ whole genome shotgun (WGS) entry which is preliminary data.</text>
</comment>
<proteinExistence type="predicted"/>
<accession>A0AAW5PD28</accession>
<dbReference type="EMBL" id="JANTZM010000033">
    <property type="protein sequence ID" value="MCS4159503.1"/>
    <property type="molecule type" value="Genomic_DNA"/>
</dbReference>
<gene>
    <name evidence="1" type="ORF">GGP99_003495</name>
</gene>
<dbReference type="AlphaFoldDB" id="A0AAW5PD28"/>
<protein>
    <submittedName>
        <fullName evidence="1">Uncharacterized protein</fullName>
    </submittedName>
</protein>
<evidence type="ECO:0000313" key="1">
    <source>
        <dbReference type="EMBL" id="MCS4159503.1"/>
    </source>
</evidence>
<dbReference type="Proteomes" id="UP001155110">
    <property type="component" value="Unassembled WGS sequence"/>
</dbReference>